<feature type="region of interest" description="Disordered" evidence="1">
    <location>
        <begin position="547"/>
        <end position="623"/>
    </location>
</feature>
<sequence>MQTLWARVAQARASCHCPQCLPRANGIARRASAAASRRIPQYLTSSTLWYSGIFAAAATFDAAAKMRRREQWDQVISEMKQELKQPVTTTACHTTEAVVEDRLETESKELVYSSVEELDDEESDIFRDVEPQESKAFWPTNTGAALKKHHLAPESIFAPNERHAQVDKKTLTPKKVAEIQMALDMLQLEIFQELQRRGWSQKAANAVPADFARNIMLSSDELARHMSRKRAKRERLFLAEPSLSGFPSGLERLQLCNFTQDNASLSQQSVRDLNRTIRELFDMQAEQKLSKAALLGRLTYNLSSCSAPPNLKTFNTLLIGFTRIQEPAFTDMVIKRLRRAHMRPNEVTLNAVLRHYTRTNQAHEFALWLAYIRGKGEGLALARPDITITEAGRSRLVRQEHRPDKINQLPYGTPYVFRAVIEGVVKFAGFDAALSVCQRMGADGWGLCMEGFTPLLRDCAERADWRAGMAVWSQIQTLKASSRRRISGRLMTERIELPTFAAMLKLCMRCGQDQGFENVWKHAVRVHGDVEDRLLRLVKGGEEQNVRRAALQASGEVEETDATSPATPASMPSTMPQRSPRVEATPSLAREQIQEQHDDADVRESDFQESRSTLSGVDEQMQDRDDAEDVWDEAGAVQATEFTSPRTADYKYAGDRDDGKPRQVSCRPFAPFQPGAARLPFRPLVGDALVEYESRERSIVMA</sequence>
<dbReference type="OrthoDB" id="185373at2759"/>
<dbReference type="InterPro" id="IPR011990">
    <property type="entry name" value="TPR-like_helical_dom_sf"/>
</dbReference>
<dbReference type="Proteomes" id="UP000799767">
    <property type="component" value="Unassembled WGS sequence"/>
</dbReference>
<evidence type="ECO:0000313" key="2">
    <source>
        <dbReference type="EMBL" id="KAF2488079.1"/>
    </source>
</evidence>
<feature type="compositionally biased region" description="Basic and acidic residues" evidence="1">
    <location>
        <begin position="592"/>
        <end position="609"/>
    </location>
</feature>
<organism evidence="2 3">
    <name type="scientific">Neohortaea acidophila</name>
    <dbReference type="NCBI Taxonomy" id="245834"/>
    <lineage>
        <taxon>Eukaryota</taxon>
        <taxon>Fungi</taxon>
        <taxon>Dikarya</taxon>
        <taxon>Ascomycota</taxon>
        <taxon>Pezizomycotina</taxon>
        <taxon>Dothideomycetes</taxon>
        <taxon>Dothideomycetidae</taxon>
        <taxon>Mycosphaerellales</taxon>
        <taxon>Teratosphaeriaceae</taxon>
        <taxon>Neohortaea</taxon>
    </lineage>
</organism>
<name>A0A6A6Q7Q2_9PEZI</name>
<dbReference type="EMBL" id="MU001631">
    <property type="protein sequence ID" value="KAF2488079.1"/>
    <property type="molecule type" value="Genomic_DNA"/>
</dbReference>
<protein>
    <submittedName>
        <fullName evidence="2">Uncharacterized protein</fullName>
    </submittedName>
</protein>
<dbReference type="RefSeq" id="XP_033594648.1">
    <property type="nucleotide sequence ID" value="XM_033732471.1"/>
</dbReference>
<dbReference type="AlphaFoldDB" id="A0A6A6Q7Q2"/>
<dbReference type="GeneID" id="54473473"/>
<dbReference type="Gene3D" id="1.25.40.10">
    <property type="entry name" value="Tetratricopeptide repeat domain"/>
    <property type="match status" value="2"/>
</dbReference>
<evidence type="ECO:0000256" key="1">
    <source>
        <dbReference type="SAM" id="MobiDB-lite"/>
    </source>
</evidence>
<accession>A0A6A6Q7Q2</accession>
<evidence type="ECO:0000313" key="3">
    <source>
        <dbReference type="Proteomes" id="UP000799767"/>
    </source>
</evidence>
<feature type="compositionally biased region" description="Polar residues" evidence="1">
    <location>
        <begin position="562"/>
        <end position="577"/>
    </location>
</feature>
<gene>
    <name evidence="2" type="ORF">BDY17DRAFT_290224</name>
</gene>
<reference evidence="2" key="1">
    <citation type="journal article" date="2020" name="Stud. Mycol.">
        <title>101 Dothideomycetes genomes: a test case for predicting lifestyles and emergence of pathogens.</title>
        <authorList>
            <person name="Haridas S."/>
            <person name="Albert R."/>
            <person name="Binder M."/>
            <person name="Bloem J."/>
            <person name="Labutti K."/>
            <person name="Salamov A."/>
            <person name="Andreopoulos B."/>
            <person name="Baker S."/>
            <person name="Barry K."/>
            <person name="Bills G."/>
            <person name="Bluhm B."/>
            <person name="Cannon C."/>
            <person name="Castanera R."/>
            <person name="Culley D."/>
            <person name="Daum C."/>
            <person name="Ezra D."/>
            <person name="Gonzalez J."/>
            <person name="Henrissat B."/>
            <person name="Kuo A."/>
            <person name="Liang C."/>
            <person name="Lipzen A."/>
            <person name="Lutzoni F."/>
            <person name="Magnuson J."/>
            <person name="Mondo S."/>
            <person name="Nolan M."/>
            <person name="Ohm R."/>
            <person name="Pangilinan J."/>
            <person name="Park H.-J."/>
            <person name="Ramirez L."/>
            <person name="Alfaro M."/>
            <person name="Sun H."/>
            <person name="Tritt A."/>
            <person name="Yoshinaga Y."/>
            <person name="Zwiers L.-H."/>
            <person name="Turgeon B."/>
            <person name="Goodwin S."/>
            <person name="Spatafora J."/>
            <person name="Crous P."/>
            <person name="Grigoriev I."/>
        </authorList>
    </citation>
    <scope>NUCLEOTIDE SEQUENCE</scope>
    <source>
        <strain evidence="2">CBS 113389</strain>
    </source>
</reference>
<proteinExistence type="predicted"/>
<keyword evidence="3" id="KW-1185">Reference proteome</keyword>